<dbReference type="SMART" id="SM00448">
    <property type="entry name" value="REC"/>
    <property type="match status" value="1"/>
</dbReference>
<feature type="domain" description="Response regulatory" evidence="11">
    <location>
        <begin position="648"/>
        <end position="763"/>
    </location>
</feature>
<evidence type="ECO:0000313" key="14">
    <source>
        <dbReference type="Proteomes" id="UP000611554"/>
    </source>
</evidence>
<dbReference type="PROSITE" id="PS50112">
    <property type="entry name" value="PAS"/>
    <property type="match status" value="1"/>
</dbReference>
<organism evidence="13 14">
    <name type="scientific">Streptosporangium pseudovulgare</name>
    <dbReference type="NCBI Taxonomy" id="35765"/>
    <lineage>
        <taxon>Bacteria</taxon>
        <taxon>Bacillati</taxon>
        <taxon>Actinomycetota</taxon>
        <taxon>Actinomycetes</taxon>
        <taxon>Streptosporangiales</taxon>
        <taxon>Streptosporangiaceae</taxon>
        <taxon>Streptosporangium</taxon>
    </lineage>
</organism>
<dbReference type="Pfam" id="PF13581">
    <property type="entry name" value="HATPase_c_2"/>
    <property type="match status" value="1"/>
</dbReference>
<dbReference type="SUPFAM" id="SSF52172">
    <property type="entry name" value="CheY-like"/>
    <property type="match status" value="1"/>
</dbReference>
<dbReference type="InterPro" id="IPR003594">
    <property type="entry name" value="HATPase_dom"/>
</dbReference>
<feature type="region of interest" description="Disordered" evidence="9">
    <location>
        <begin position="601"/>
        <end position="647"/>
    </location>
</feature>
<dbReference type="SMART" id="SM00387">
    <property type="entry name" value="HATPase_c"/>
    <property type="match status" value="1"/>
</dbReference>
<dbReference type="Proteomes" id="UP000611554">
    <property type="component" value="Unassembled WGS sequence"/>
</dbReference>
<dbReference type="InterPro" id="IPR000014">
    <property type="entry name" value="PAS"/>
</dbReference>
<evidence type="ECO:0000313" key="13">
    <source>
        <dbReference type="EMBL" id="GGQ28056.1"/>
    </source>
</evidence>
<dbReference type="Pfam" id="PF13185">
    <property type="entry name" value="GAF_2"/>
    <property type="match status" value="1"/>
</dbReference>
<dbReference type="GO" id="GO:0016301">
    <property type="term" value="F:kinase activity"/>
    <property type="evidence" value="ECO:0007669"/>
    <property type="project" value="UniProtKB-KW"/>
</dbReference>
<dbReference type="PROSITE" id="PS50109">
    <property type="entry name" value="HIS_KIN"/>
    <property type="match status" value="1"/>
</dbReference>
<keyword evidence="4 8" id="KW-0597">Phosphoprotein</keyword>
<keyword evidence="6 13" id="KW-0418">Kinase</keyword>
<keyword evidence="7" id="KW-0902">Two-component regulatory system</keyword>
<dbReference type="PRINTS" id="PR00344">
    <property type="entry name" value="BCTRLSENSOR"/>
</dbReference>
<evidence type="ECO:0000256" key="4">
    <source>
        <dbReference type="ARBA" id="ARBA00022553"/>
    </source>
</evidence>
<evidence type="ECO:0000259" key="10">
    <source>
        <dbReference type="PROSITE" id="PS50109"/>
    </source>
</evidence>
<dbReference type="Gene3D" id="3.60.40.10">
    <property type="entry name" value="PPM-type phosphatase domain"/>
    <property type="match status" value="1"/>
</dbReference>
<dbReference type="CDD" id="cd00130">
    <property type="entry name" value="PAS"/>
    <property type="match status" value="1"/>
</dbReference>
<dbReference type="EMBL" id="BMQJ01000024">
    <property type="protein sequence ID" value="GGQ28056.1"/>
    <property type="molecule type" value="Genomic_DNA"/>
</dbReference>
<dbReference type="PANTHER" id="PTHR43547:SF2">
    <property type="entry name" value="HYBRID SIGNAL TRANSDUCTION HISTIDINE KINASE C"/>
    <property type="match status" value="1"/>
</dbReference>
<sequence length="1397" mass="150554">MSELERSGAAELMFPGTSEMARRMRAYPWSSISMGEPDAWPTSLRTACRICLTSRFPMIVWWGEELRFLYNDAYLPLLGSKHPALAKTGEEVWEEIWHTIGPMLRSVMASGEATWSEDLLLPMNRHGYWEETYWTYSYSPLHDDDGTVRGVFTAVSDTTERVIGERRLAVLQDLGAQAGHARSVTEACRLVARVLERAGLDVPFAAIYLRRPGDDEPVLTATSPEGTEIRPLADGPGDWPLREVLDTGRPVTMTDVAERFGALPAGGWQTPPTQAMVLPLAGETGGRNVGVIVLAAGAGRALDEAYESFLGLVARQTAALVNAAVAYQLQQRRAEELAELDRAKTAFFSNVSHEFRTPLTLIMGPVQELRGALAGADARVREDLEVVHRNGLRLGKLVNTLLDFSRIEAGRMQARYEPVDLSVVTAELASVFRSAIDKAGLAFDVDCPPLPEPVHIDRGMWEKVVLNLLSNALKFTFDGSIRVALRGDGEHAVLTVADTGVGISEEELPRLFERFHRVESARSRSNEGSGIGLALVRELVGLHGGAITAESTEGEGTTFTVRLPFGAAHLPPGNIVPAGAAEAVSVTADPFVEEALRWLPGDAPARDTGSAGEPGETGEITGAGRDGAAGRAPEGLPTPEDGEAGRARVLIADDNADMREYLTRLLRPAYRVTVVTDGRDALDAVRADPPDLVVSDVMMPRLDGLQLVAALRADPRTAGVPVLLLSARAGQEASIEGLEAGADDYLVKPFSAAELLARVRANVELARLRGHHTRWRNALIDSLQEAFFVCDEDGAVIEINSAFTDILGYDADGLPYRPIHPWWPDEADDPEGHRLVGDVFSRLLDVGKGRGVIPLAHRDGHRVWVAVTFNDVLDPDTGRRRVVGTLRDVTAEHYAVQRESALAALSVRLSQAGSMTDALSGALEELREVWHARQVLAALWSGDDGPALTSTAAGADWRTLPPELRASLGALREQPPLRPSASEAGGAGVTLEHPAGLLAVWIDLDQNRPFTAEDQTLLALLAGHLGQGLHRAHQLDRQRETAVALQRAILGPSRLPDGFAVRYEPAGRPLEVGGDWYDIVPLPDERIGIVVGDCVGRGLEAAAVMGQLRSACRALLLQEAGPSQVLTALDRFAAQVPGARYTTVFCGVLDTATGDLAYSSAGHPPGILVLPDGATRLLRDGRSTPLAARPGRARPEAACTMPARSTLLLYTDGLVERRSRPLTDGIDQAGAAVQDGRSTPIEDLATEVMTRMEPDSGYSDDVALLLYRQPAPLEVAFPAESGQLAPVRTALRDWLNRCEISSSMIQNVLVAAGEACANAIEHGHRHSPGDMIRLRAVATGVDLHLTVADSGRWKTPRPEANTHRGRGVALMRALMHHVTIEPGAAGTTVDMHTRITR</sequence>
<dbReference type="Pfam" id="PF00512">
    <property type="entry name" value="HisKA"/>
    <property type="match status" value="1"/>
</dbReference>
<feature type="domain" description="PAS" evidence="12">
    <location>
        <begin position="779"/>
        <end position="814"/>
    </location>
</feature>
<evidence type="ECO:0000256" key="5">
    <source>
        <dbReference type="ARBA" id="ARBA00022679"/>
    </source>
</evidence>
<feature type="modified residue" description="4-aspartylphosphate" evidence="8">
    <location>
        <position position="696"/>
    </location>
</feature>
<dbReference type="Gene3D" id="3.30.450.20">
    <property type="entry name" value="PAS domain"/>
    <property type="match status" value="2"/>
</dbReference>
<dbReference type="SUPFAM" id="SSF55781">
    <property type="entry name" value="GAF domain-like"/>
    <property type="match status" value="1"/>
</dbReference>
<dbReference type="InterPro" id="IPR005467">
    <property type="entry name" value="His_kinase_dom"/>
</dbReference>
<dbReference type="Gene3D" id="3.30.565.10">
    <property type="entry name" value="Histidine kinase-like ATPase, C-terminal domain"/>
    <property type="match status" value="2"/>
</dbReference>
<dbReference type="InterPro" id="IPR003661">
    <property type="entry name" value="HisK_dim/P_dom"/>
</dbReference>
<evidence type="ECO:0000256" key="9">
    <source>
        <dbReference type="SAM" id="MobiDB-lite"/>
    </source>
</evidence>
<accession>A0ABQ2RH91</accession>
<dbReference type="CDD" id="cd16936">
    <property type="entry name" value="HATPase_RsbW-like"/>
    <property type="match status" value="1"/>
</dbReference>
<name>A0ABQ2RH91_9ACTN</name>
<dbReference type="Pfam" id="PF00072">
    <property type="entry name" value="Response_reg"/>
    <property type="match status" value="1"/>
</dbReference>
<evidence type="ECO:0000256" key="3">
    <source>
        <dbReference type="ARBA" id="ARBA00012438"/>
    </source>
</evidence>
<evidence type="ECO:0000256" key="7">
    <source>
        <dbReference type="ARBA" id="ARBA00023012"/>
    </source>
</evidence>
<dbReference type="InterPro" id="IPR003018">
    <property type="entry name" value="GAF"/>
</dbReference>
<proteinExistence type="predicted"/>
<keyword evidence="14" id="KW-1185">Reference proteome</keyword>
<dbReference type="Pfam" id="PF07228">
    <property type="entry name" value="SpoIIE"/>
    <property type="match status" value="1"/>
</dbReference>
<evidence type="ECO:0000256" key="1">
    <source>
        <dbReference type="ARBA" id="ARBA00000085"/>
    </source>
</evidence>
<dbReference type="EC" id="2.7.13.3" evidence="3"/>
<dbReference type="Gene3D" id="3.40.50.2300">
    <property type="match status" value="1"/>
</dbReference>
<dbReference type="InterPro" id="IPR036890">
    <property type="entry name" value="HATPase_C_sf"/>
</dbReference>
<dbReference type="SUPFAM" id="SSF55785">
    <property type="entry name" value="PYP-like sensor domain (PAS domain)"/>
    <property type="match status" value="1"/>
</dbReference>
<comment type="caution">
    <text evidence="13">The sequence shown here is derived from an EMBL/GenBank/DDBJ whole genome shotgun (WGS) entry which is preliminary data.</text>
</comment>
<dbReference type="CDD" id="cd00082">
    <property type="entry name" value="HisKA"/>
    <property type="match status" value="1"/>
</dbReference>
<dbReference type="SMART" id="SM00331">
    <property type="entry name" value="PP2C_SIG"/>
    <property type="match status" value="1"/>
</dbReference>
<dbReference type="SUPFAM" id="SSF47384">
    <property type="entry name" value="Homodimeric domain of signal transducing histidine kinase"/>
    <property type="match status" value="1"/>
</dbReference>
<evidence type="ECO:0000256" key="2">
    <source>
        <dbReference type="ARBA" id="ARBA00004236"/>
    </source>
</evidence>
<evidence type="ECO:0000256" key="6">
    <source>
        <dbReference type="ARBA" id="ARBA00022777"/>
    </source>
</evidence>
<dbReference type="Pfam" id="PF02518">
    <property type="entry name" value="HATPase_c"/>
    <property type="match status" value="1"/>
</dbReference>
<feature type="domain" description="Histidine kinase" evidence="10">
    <location>
        <begin position="350"/>
        <end position="567"/>
    </location>
</feature>
<dbReference type="InterPro" id="IPR029016">
    <property type="entry name" value="GAF-like_dom_sf"/>
</dbReference>
<dbReference type="SMART" id="SM00091">
    <property type="entry name" value="PAS"/>
    <property type="match status" value="1"/>
</dbReference>
<dbReference type="PANTHER" id="PTHR43547">
    <property type="entry name" value="TWO-COMPONENT HISTIDINE KINASE"/>
    <property type="match status" value="1"/>
</dbReference>
<dbReference type="InterPro" id="IPR013656">
    <property type="entry name" value="PAS_4"/>
</dbReference>
<comment type="catalytic activity">
    <reaction evidence="1">
        <text>ATP + protein L-histidine = ADP + protein N-phospho-L-histidine.</text>
        <dbReference type="EC" id="2.7.13.3"/>
    </reaction>
</comment>
<dbReference type="Pfam" id="PF08448">
    <property type="entry name" value="PAS_4"/>
    <property type="match status" value="2"/>
</dbReference>
<dbReference type="Gene3D" id="3.30.450.40">
    <property type="match status" value="1"/>
</dbReference>
<dbReference type="InterPro" id="IPR004358">
    <property type="entry name" value="Sig_transdc_His_kin-like_C"/>
</dbReference>
<keyword evidence="5" id="KW-0808">Transferase</keyword>
<dbReference type="CDD" id="cd16922">
    <property type="entry name" value="HATPase_EvgS-ArcB-TorS-like"/>
    <property type="match status" value="1"/>
</dbReference>
<evidence type="ECO:0000259" key="11">
    <source>
        <dbReference type="PROSITE" id="PS50110"/>
    </source>
</evidence>
<dbReference type="SMART" id="SM00065">
    <property type="entry name" value="GAF"/>
    <property type="match status" value="2"/>
</dbReference>
<protein>
    <recommendedName>
        <fullName evidence="3">histidine kinase</fullName>
        <ecNumber evidence="3">2.7.13.3</ecNumber>
    </recommendedName>
</protein>
<dbReference type="InterPro" id="IPR001789">
    <property type="entry name" value="Sig_transdc_resp-reg_receiver"/>
</dbReference>
<reference evidence="14" key="1">
    <citation type="journal article" date="2019" name="Int. J. Syst. Evol. Microbiol.">
        <title>The Global Catalogue of Microorganisms (GCM) 10K type strain sequencing project: providing services to taxonomists for standard genome sequencing and annotation.</title>
        <authorList>
            <consortium name="The Broad Institute Genomics Platform"/>
            <consortium name="The Broad Institute Genome Sequencing Center for Infectious Disease"/>
            <person name="Wu L."/>
            <person name="Ma J."/>
        </authorList>
    </citation>
    <scope>NUCLEOTIDE SEQUENCE [LARGE SCALE GENOMIC DNA]</scope>
    <source>
        <strain evidence="14">JCM 3115</strain>
    </source>
</reference>
<dbReference type="RefSeq" id="WP_189250508.1">
    <property type="nucleotide sequence ID" value="NZ_BMQJ01000024.1"/>
</dbReference>
<dbReference type="InterPro" id="IPR011006">
    <property type="entry name" value="CheY-like_superfamily"/>
</dbReference>
<dbReference type="InterPro" id="IPR036457">
    <property type="entry name" value="PPM-type-like_dom_sf"/>
</dbReference>
<dbReference type="NCBIfam" id="TIGR00229">
    <property type="entry name" value="sensory_box"/>
    <property type="match status" value="1"/>
</dbReference>
<dbReference type="SMART" id="SM00388">
    <property type="entry name" value="HisKA"/>
    <property type="match status" value="1"/>
</dbReference>
<dbReference type="Gene3D" id="1.10.287.130">
    <property type="match status" value="1"/>
</dbReference>
<dbReference type="InterPro" id="IPR035965">
    <property type="entry name" value="PAS-like_dom_sf"/>
</dbReference>
<dbReference type="SUPFAM" id="SSF55874">
    <property type="entry name" value="ATPase domain of HSP90 chaperone/DNA topoisomerase II/histidine kinase"/>
    <property type="match status" value="2"/>
</dbReference>
<dbReference type="PROSITE" id="PS50110">
    <property type="entry name" value="RESPONSE_REGULATORY"/>
    <property type="match status" value="1"/>
</dbReference>
<dbReference type="InterPro" id="IPR001932">
    <property type="entry name" value="PPM-type_phosphatase-like_dom"/>
</dbReference>
<evidence type="ECO:0000256" key="8">
    <source>
        <dbReference type="PROSITE-ProRule" id="PRU00169"/>
    </source>
</evidence>
<comment type="subcellular location">
    <subcellularLocation>
        <location evidence="2">Cell membrane</location>
    </subcellularLocation>
</comment>
<dbReference type="InterPro" id="IPR036097">
    <property type="entry name" value="HisK_dim/P_sf"/>
</dbReference>
<gene>
    <name evidence="13" type="ORF">GCM10010140_67850</name>
</gene>
<evidence type="ECO:0000259" key="12">
    <source>
        <dbReference type="PROSITE" id="PS50112"/>
    </source>
</evidence>